<reference evidence="1 2" key="1">
    <citation type="submission" date="2018-11" db="EMBL/GenBank/DDBJ databases">
        <authorList>
            <consortium name="Pathogen Informatics"/>
        </authorList>
    </citation>
    <scope>NUCLEOTIDE SEQUENCE [LARGE SCALE GENOMIC DNA]</scope>
    <source>
        <strain evidence="1 2">Zambia</strain>
    </source>
</reference>
<protein>
    <submittedName>
        <fullName evidence="1">Uncharacterized protein</fullName>
    </submittedName>
</protein>
<evidence type="ECO:0000313" key="2">
    <source>
        <dbReference type="Proteomes" id="UP000277204"/>
    </source>
</evidence>
<name>A0A183MI78_9TREM</name>
<keyword evidence="2" id="KW-1185">Reference proteome</keyword>
<accession>A0A183MI78</accession>
<proteinExistence type="predicted"/>
<gene>
    <name evidence="1" type="ORF">SMRZ_LOCUS15753</name>
</gene>
<organism evidence="1 2">
    <name type="scientific">Schistosoma margrebowiei</name>
    <dbReference type="NCBI Taxonomy" id="48269"/>
    <lineage>
        <taxon>Eukaryota</taxon>
        <taxon>Metazoa</taxon>
        <taxon>Spiralia</taxon>
        <taxon>Lophotrochozoa</taxon>
        <taxon>Platyhelminthes</taxon>
        <taxon>Trematoda</taxon>
        <taxon>Digenea</taxon>
        <taxon>Strigeidida</taxon>
        <taxon>Schistosomatoidea</taxon>
        <taxon>Schistosomatidae</taxon>
        <taxon>Schistosoma</taxon>
    </lineage>
</organism>
<sequence>METSDQQQAHTLFLLSGFWSSLAKLVWNQGFPTPLGGLVVSTNPVKAPDIQFSFSQFRRQHLRHEKAVGLPRQWLYTLGRMRAFREGELTLPTLGCTMAFEDGISTEYYLQMRSQIQIYYKQEIM</sequence>
<dbReference type="AlphaFoldDB" id="A0A183MI78"/>
<dbReference type="EMBL" id="UZAI01016993">
    <property type="protein sequence ID" value="VDP19086.1"/>
    <property type="molecule type" value="Genomic_DNA"/>
</dbReference>
<dbReference type="Proteomes" id="UP000277204">
    <property type="component" value="Unassembled WGS sequence"/>
</dbReference>
<evidence type="ECO:0000313" key="1">
    <source>
        <dbReference type="EMBL" id="VDP19086.1"/>
    </source>
</evidence>